<keyword evidence="2" id="KW-0732">Signal</keyword>
<dbReference type="RefSeq" id="WP_284486874.1">
    <property type="nucleotide sequence ID" value="NZ_JASNJE010000027.1"/>
</dbReference>
<reference evidence="3 4" key="1">
    <citation type="submission" date="2023-05" db="EMBL/GenBank/DDBJ databases">
        <title>Sedimentitalea sp. nov. JM2-8.</title>
        <authorList>
            <person name="Huang J."/>
        </authorList>
    </citation>
    <scope>NUCLEOTIDE SEQUENCE [LARGE SCALE GENOMIC DNA]</scope>
    <source>
        <strain evidence="3 4">JM2-8</strain>
    </source>
</reference>
<organism evidence="3 4">
    <name type="scientific">Sedimentitalea xiamensis</name>
    <dbReference type="NCBI Taxonomy" id="3050037"/>
    <lineage>
        <taxon>Bacteria</taxon>
        <taxon>Pseudomonadati</taxon>
        <taxon>Pseudomonadota</taxon>
        <taxon>Alphaproteobacteria</taxon>
        <taxon>Rhodobacterales</taxon>
        <taxon>Paracoccaceae</taxon>
        <taxon>Sedimentitalea</taxon>
    </lineage>
</organism>
<sequence length="123" mass="13303">MKKRFALALAAALSASSASAQAADDGSGLMEKGLELFLDGLRQEMSPALENMRKLAEEYGPAIASFLEQMGPAFGEMLEDVKDWSAYEPPEILPNGDIILRRKQMPDSETPPVEPPPPGQTDI</sequence>
<evidence type="ECO:0000256" key="1">
    <source>
        <dbReference type="SAM" id="MobiDB-lite"/>
    </source>
</evidence>
<accession>A0ABT7FIK1</accession>
<evidence type="ECO:0000313" key="3">
    <source>
        <dbReference type="EMBL" id="MDK3074946.1"/>
    </source>
</evidence>
<keyword evidence="4" id="KW-1185">Reference proteome</keyword>
<proteinExistence type="predicted"/>
<feature type="signal peptide" evidence="2">
    <location>
        <begin position="1"/>
        <end position="22"/>
    </location>
</feature>
<feature type="region of interest" description="Disordered" evidence="1">
    <location>
        <begin position="101"/>
        <end position="123"/>
    </location>
</feature>
<protein>
    <recommendedName>
        <fullName evidence="5">AAA+ family ATPase</fullName>
    </recommendedName>
</protein>
<comment type="caution">
    <text evidence="3">The sequence shown here is derived from an EMBL/GenBank/DDBJ whole genome shotgun (WGS) entry which is preliminary data.</text>
</comment>
<evidence type="ECO:0000256" key="2">
    <source>
        <dbReference type="SAM" id="SignalP"/>
    </source>
</evidence>
<evidence type="ECO:0000313" key="4">
    <source>
        <dbReference type="Proteomes" id="UP001227126"/>
    </source>
</evidence>
<dbReference type="EMBL" id="JASNJE010000027">
    <property type="protein sequence ID" value="MDK3074946.1"/>
    <property type="molecule type" value="Genomic_DNA"/>
</dbReference>
<feature type="chain" id="PRO_5045486881" description="AAA+ family ATPase" evidence="2">
    <location>
        <begin position="23"/>
        <end position="123"/>
    </location>
</feature>
<name>A0ABT7FIK1_9RHOB</name>
<gene>
    <name evidence="3" type="ORF">QO034_17795</name>
</gene>
<evidence type="ECO:0008006" key="5">
    <source>
        <dbReference type="Google" id="ProtNLM"/>
    </source>
</evidence>
<feature type="compositionally biased region" description="Pro residues" evidence="1">
    <location>
        <begin position="112"/>
        <end position="123"/>
    </location>
</feature>
<dbReference type="Proteomes" id="UP001227126">
    <property type="component" value="Unassembled WGS sequence"/>
</dbReference>